<reference evidence="7" key="1">
    <citation type="journal article" date="2016" name="Nature">
        <title>The genome of the seagrass Zostera marina reveals angiosperm adaptation to the sea.</title>
        <authorList>
            <person name="Olsen J.L."/>
            <person name="Rouze P."/>
            <person name="Verhelst B."/>
            <person name="Lin Y.-C."/>
            <person name="Bayer T."/>
            <person name="Collen J."/>
            <person name="Dattolo E."/>
            <person name="De Paoli E."/>
            <person name="Dittami S."/>
            <person name="Maumus F."/>
            <person name="Michel G."/>
            <person name="Kersting A."/>
            <person name="Lauritano C."/>
            <person name="Lohaus R."/>
            <person name="Toepel M."/>
            <person name="Tonon T."/>
            <person name="Vanneste K."/>
            <person name="Amirebrahimi M."/>
            <person name="Brakel J."/>
            <person name="Bostroem C."/>
            <person name="Chovatia M."/>
            <person name="Grimwood J."/>
            <person name="Jenkins J.W."/>
            <person name="Jueterbock A."/>
            <person name="Mraz A."/>
            <person name="Stam W.T."/>
            <person name="Tice H."/>
            <person name="Bornberg-Bauer E."/>
            <person name="Green P.J."/>
            <person name="Pearson G.A."/>
            <person name="Procaccini G."/>
            <person name="Duarte C.M."/>
            <person name="Schmutz J."/>
            <person name="Reusch T.B.H."/>
            <person name="Van de Peer Y."/>
        </authorList>
    </citation>
    <scope>NUCLEOTIDE SEQUENCE [LARGE SCALE GENOMIC DNA]</scope>
    <source>
        <strain evidence="7">cv. Finnish</strain>
    </source>
</reference>
<name>A0A0K9PRF5_ZOSMR</name>
<dbReference type="GO" id="GO:0016592">
    <property type="term" value="C:mediator complex"/>
    <property type="evidence" value="ECO:0000318"/>
    <property type="project" value="GO_Central"/>
</dbReference>
<gene>
    <name evidence="6" type="ORF">ZOSMA_178G00110</name>
</gene>
<evidence type="ECO:0000313" key="6">
    <source>
        <dbReference type="EMBL" id="KMZ71623.1"/>
    </source>
</evidence>
<protein>
    <recommendedName>
        <fullName evidence="8">Mediator of RNA polymerase II transcription subunit 19a</fullName>
    </recommendedName>
</protein>
<evidence type="ECO:0000256" key="4">
    <source>
        <dbReference type="ARBA" id="ARBA00023242"/>
    </source>
</evidence>
<dbReference type="PANTHER" id="PTHR22536">
    <property type="entry name" value="LUNG CANCER METASTASIS-RELATED LCMR1 PROTEIN"/>
    <property type="match status" value="1"/>
</dbReference>
<feature type="compositionally biased region" description="Basic residues" evidence="5">
    <location>
        <begin position="143"/>
        <end position="154"/>
    </location>
</feature>
<dbReference type="OMA" id="HDHFCKK"/>
<organism evidence="6 7">
    <name type="scientific">Zostera marina</name>
    <name type="common">Eelgrass</name>
    <dbReference type="NCBI Taxonomy" id="29655"/>
    <lineage>
        <taxon>Eukaryota</taxon>
        <taxon>Viridiplantae</taxon>
        <taxon>Streptophyta</taxon>
        <taxon>Embryophyta</taxon>
        <taxon>Tracheophyta</taxon>
        <taxon>Spermatophyta</taxon>
        <taxon>Magnoliopsida</taxon>
        <taxon>Liliopsida</taxon>
        <taxon>Zosteraceae</taxon>
        <taxon>Zostera</taxon>
    </lineage>
</organism>
<feature type="compositionally biased region" description="Basic residues" evidence="5">
    <location>
        <begin position="191"/>
        <end position="201"/>
    </location>
</feature>
<dbReference type="AlphaFoldDB" id="A0A0K9PRF5"/>
<sequence>MMHPDYKNFGAGPRELTGSVDLINYYKLHLHHDFFCKRSLPSSISDTHYLHSVVGETEIRKGDGMELDQLFHNPMHFRDRIARIQPFDLDILKEAFQLRESSPVELPLADKGIPTICGKAKDESKDKERKHRKHRDKDGKKDKEHKKHKHRHKDRSKDKDKEKRDKSGHHDSKKHHDKKRKHDGSENVDGHKHKKSKHKSSKISEVGIIKVAS</sequence>
<keyword evidence="4" id="KW-0539">Nucleus</keyword>
<feature type="compositionally biased region" description="Basic residues" evidence="5">
    <location>
        <begin position="171"/>
        <end position="182"/>
    </location>
</feature>
<dbReference type="GO" id="GO:0045944">
    <property type="term" value="P:positive regulation of transcription by RNA polymerase II"/>
    <property type="evidence" value="ECO:0000318"/>
    <property type="project" value="GO_Central"/>
</dbReference>
<evidence type="ECO:0000256" key="5">
    <source>
        <dbReference type="SAM" id="MobiDB-lite"/>
    </source>
</evidence>
<evidence type="ECO:0000313" key="7">
    <source>
        <dbReference type="Proteomes" id="UP000036987"/>
    </source>
</evidence>
<evidence type="ECO:0000256" key="1">
    <source>
        <dbReference type="ARBA" id="ARBA00004123"/>
    </source>
</evidence>
<feature type="compositionally biased region" description="Basic and acidic residues" evidence="5">
    <location>
        <begin position="155"/>
        <end position="170"/>
    </location>
</feature>
<dbReference type="OrthoDB" id="1920814at2759"/>
<feature type="region of interest" description="Disordered" evidence="5">
    <location>
        <begin position="108"/>
        <end position="213"/>
    </location>
</feature>
<keyword evidence="3" id="KW-0804">Transcription</keyword>
<comment type="subcellular location">
    <subcellularLocation>
        <location evidence="1">Nucleus</location>
    </subcellularLocation>
</comment>
<dbReference type="InterPro" id="IPR019403">
    <property type="entry name" value="Mediator_Med19_met"/>
</dbReference>
<evidence type="ECO:0008006" key="8">
    <source>
        <dbReference type="Google" id="ProtNLM"/>
    </source>
</evidence>
<dbReference type="PANTHER" id="PTHR22536:SF1">
    <property type="entry name" value="MEDIATOR OF RNA POLYMERASE II TRANSCRIPTION SUBUNIT 19"/>
    <property type="match status" value="1"/>
</dbReference>
<evidence type="ECO:0000256" key="3">
    <source>
        <dbReference type="ARBA" id="ARBA00023163"/>
    </source>
</evidence>
<evidence type="ECO:0000256" key="2">
    <source>
        <dbReference type="ARBA" id="ARBA00023015"/>
    </source>
</evidence>
<proteinExistence type="predicted"/>
<dbReference type="STRING" id="29655.A0A0K9PRF5"/>
<comment type="caution">
    <text evidence="6">The sequence shown here is derived from an EMBL/GenBank/DDBJ whole genome shotgun (WGS) entry which is preliminary data.</text>
</comment>
<dbReference type="EMBL" id="LFYR01000667">
    <property type="protein sequence ID" value="KMZ71623.1"/>
    <property type="molecule type" value="Genomic_DNA"/>
</dbReference>
<dbReference type="Proteomes" id="UP000036987">
    <property type="component" value="Unassembled WGS sequence"/>
</dbReference>
<keyword evidence="2" id="KW-0805">Transcription regulation</keyword>
<keyword evidence="7" id="KW-1185">Reference proteome</keyword>
<dbReference type="GO" id="GO:0003712">
    <property type="term" value="F:transcription coregulator activity"/>
    <property type="evidence" value="ECO:0007669"/>
    <property type="project" value="InterPro"/>
</dbReference>
<accession>A0A0K9PRF5</accession>